<feature type="transmembrane region" description="Helical" evidence="8">
    <location>
        <begin position="304"/>
        <end position="327"/>
    </location>
</feature>
<sequence length="428" mass="48435">MPDWFKNSLQAFKNPSYVQSAVTLLLFFASWGIWWSFFQLWLTSPDHGLNLSGSAVGTIFSVNSLVTLVFMFGYGAIQDRLLLKRTLLIFCASITSLIGPFFVWIYAPLLKHHFTLGIVVGAFVLSAGYLAAAGIFEAVTERFSRQFNFEYGSARAWGSLGYAIVALLAGFLFAINPHLNFWLGSFFGILLLLNLIFWRPKAEKTLGAQLQNHDHASDSPSLQEMLGLLKLKELWVIIIFIMFTWTFYTVYDQQMFPEFYTDLFSSREKGQRIYGSLNSLQVFLEALMMCLVPLIMRKIGVRNTLLIGIVIMAIRIGLSGFFINPIIVSFIKLLHAFEVPLFILPMFRYFTLHFVTKLSATLYMIGFHVAAQVGQVILSTPLGILRDEIGYSQTFLVIAIVVILAGFFAFFSLKKDDEDVHGDPFIRS</sequence>
<comment type="subcellular location">
    <subcellularLocation>
        <location evidence="1">Cell inner membrane</location>
        <topology evidence="1">Multi-pass membrane protein</topology>
    </subcellularLocation>
</comment>
<evidence type="ECO:0000256" key="1">
    <source>
        <dbReference type="ARBA" id="ARBA00004429"/>
    </source>
</evidence>
<evidence type="ECO:0000256" key="3">
    <source>
        <dbReference type="ARBA" id="ARBA00022475"/>
    </source>
</evidence>
<feature type="transmembrane region" description="Helical" evidence="8">
    <location>
        <begin position="271"/>
        <end position="292"/>
    </location>
</feature>
<keyword evidence="3" id="KW-1003">Cell membrane</keyword>
<dbReference type="NCBIfam" id="TIGR00882">
    <property type="entry name" value="2A0105"/>
    <property type="match status" value="1"/>
</dbReference>
<evidence type="ECO:0000256" key="2">
    <source>
        <dbReference type="ARBA" id="ARBA00022448"/>
    </source>
</evidence>
<dbReference type="RefSeq" id="WP_242148618.1">
    <property type="nucleotide sequence ID" value="NZ_CP093379.1"/>
</dbReference>
<feature type="transmembrane region" description="Helical" evidence="8">
    <location>
        <begin position="54"/>
        <end position="75"/>
    </location>
</feature>
<proteinExistence type="predicted"/>
<evidence type="ECO:0000256" key="5">
    <source>
        <dbReference type="ARBA" id="ARBA00022692"/>
    </source>
</evidence>
<keyword evidence="7 8" id="KW-0472">Membrane</keyword>
<evidence type="ECO:0000256" key="6">
    <source>
        <dbReference type="ARBA" id="ARBA00022989"/>
    </source>
</evidence>
<feature type="transmembrane region" description="Helical" evidence="8">
    <location>
        <begin position="333"/>
        <end position="350"/>
    </location>
</feature>
<protein>
    <submittedName>
        <fullName evidence="10">MFS transporter</fullName>
    </submittedName>
</protein>
<dbReference type="InterPro" id="IPR000576">
    <property type="entry name" value="LacY/RafB_perm_fam"/>
</dbReference>
<accession>A0ABY3X1X3</accession>
<dbReference type="PROSITE" id="PS50850">
    <property type="entry name" value="MFS"/>
    <property type="match status" value="1"/>
</dbReference>
<feature type="transmembrane region" description="Helical" evidence="8">
    <location>
        <begin position="362"/>
        <end position="384"/>
    </location>
</feature>
<evidence type="ECO:0000256" key="8">
    <source>
        <dbReference type="SAM" id="Phobius"/>
    </source>
</evidence>
<feature type="transmembrane region" description="Helical" evidence="8">
    <location>
        <begin position="234"/>
        <end position="251"/>
    </location>
</feature>
<dbReference type="PANTHER" id="PTHR23522">
    <property type="entry name" value="BLL5896 PROTEIN"/>
    <property type="match status" value="1"/>
</dbReference>
<dbReference type="NCBIfam" id="NF007077">
    <property type="entry name" value="PRK09528.1"/>
    <property type="match status" value="1"/>
</dbReference>
<dbReference type="Proteomes" id="UP000829542">
    <property type="component" value="Chromosome"/>
</dbReference>
<feature type="transmembrane region" description="Helical" evidence="8">
    <location>
        <begin position="21"/>
        <end position="42"/>
    </location>
</feature>
<dbReference type="Gene3D" id="1.20.1250.20">
    <property type="entry name" value="MFS general substrate transporter like domains"/>
    <property type="match status" value="2"/>
</dbReference>
<keyword evidence="4" id="KW-0997">Cell inner membrane</keyword>
<evidence type="ECO:0000313" key="11">
    <source>
        <dbReference type="Proteomes" id="UP000829542"/>
    </source>
</evidence>
<evidence type="ECO:0000256" key="4">
    <source>
        <dbReference type="ARBA" id="ARBA00022519"/>
    </source>
</evidence>
<gene>
    <name evidence="10" type="ORF">MMG00_11915</name>
</gene>
<name>A0ABY3X1X3_9GAMM</name>
<dbReference type="PRINTS" id="PR00174">
    <property type="entry name" value="LACYSMPORT"/>
</dbReference>
<dbReference type="InterPro" id="IPR036259">
    <property type="entry name" value="MFS_trans_sf"/>
</dbReference>
<feature type="transmembrane region" description="Helical" evidence="8">
    <location>
        <begin position="87"/>
        <end position="107"/>
    </location>
</feature>
<feature type="transmembrane region" description="Helical" evidence="8">
    <location>
        <begin position="390"/>
        <end position="411"/>
    </location>
</feature>
<evidence type="ECO:0000259" key="9">
    <source>
        <dbReference type="PROSITE" id="PS50850"/>
    </source>
</evidence>
<dbReference type="SUPFAM" id="SSF103473">
    <property type="entry name" value="MFS general substrate transporter"/>
    <property type="match status" value="1"/>
</dbReference>
<keyword evidence="5 8" id="KW-0812">Transmembrane</keyword>
<keyword evidence="11" id="KW-1185">Reference proteome</keyword>
<feature type="transmembrane region" description="Helical" evidence="8">
    <location>
        <begin position="181"/>
        <end position="198"/>
    </location>
</feature>
<dbReference type="Pfam" id="PF01306">
    <property type="entry name" value="LacY_symp"/>
    <property type="match status" value="1"/>
</dbReference>
<dbReference type="InterPro" id="IPR020846">
    <property type="entry name" value="MFS_dom"/>
</dbReference>
<evidence type="ECO:0000256" key="7">
    <source>
        <dbReference type="ARBA" id="ARBA00023136"/>
    </source>
</evidence>
<keyword evidence="2" id="KW-0813">Transport</keyword>
<dbReference type="PANTHER" id="PTHR23522:SF10">
    <property type="entry name" value="3-PHENYLPROPIONIC ACID TRANSPORTER-RELATED"/>
    <property type="match status" value="1"/>
</dbReference>
<feature type="transmembrane region" description="Helical" evidence="8">
    <location>
        <begin position="113"/>
        <end position="136"/>
    </location>
</feature>
<organism evidence="10 11">
    <name type="scientific">Ignatzschineria rhizosphaerae</name>
    <dbReference type="NCBI Taxonomy" id="2923279"/>
    <lineage>
        <taxon>Bacteria</taxon>
        <taxon>Pseudomonadati</taxon>
        <taxon>Pseudomonadota</taxon>
        <taxon>Gammaproteobacteria</taxon>
        <taxon>Cardiobacteriales</taxon>
        <taxon>Ignatzschineriaceae</taxon>
        <taxon>Ignatzschineria</taxon>
    </lineage>
</organism>
<reference evidence="10 11" key="1">
    <citation type="submission" date="2022-03" db="EMBL/GenBank/DDBJ databases">
        <title>Ignatzschineria rhizosphaerae HR5S32.</title>
        <authorList>
            <person name="Sun J.Q."/>
            <person name="Feng J.Y."/>
        </authorList>
    </citation>
    <scope>NUCLEOTIDE SEQUENCE [LARGE SCALE GENOMIC DNA]</scope>
    <source>
        <strain evidence="10 11">HR5S32</strain>
    </source>
</reference>
<feature type="domain" description="Major facilitator superfamily (MFS) profile" evidence="9">
    <location>
        <begin position="16"/>
        <end position="417"/>
    </location>
</feature>
<feature type="transmembrane region" description="Helical" evidence="8">
    <location>
        <begin position="156"/>
        <end position="175"/>
    </location>
</feature>
<evidence type="ECO:0000313" key="10">
    <source>
        <dbReference type="EMBL" id="UNM95890.1"/>
    </source>
</evidence>
<keyword evidence="6 8" id="KW-1133">Transmembrane helix</keyword>
<dbReference type="EMBL" id="CP093379">
    <property type="protein sequence ID" value="UNM95890.1"/>
    <property type="molecule type" value="Genomic_DNA"/>
</dbReference>